<accession>A0ABU3HE93</accession>
<proteinExistence type="predicted"/>
<feature type="region of interest" description="Disordered" evidence="1">
    <location>
        <begin position="252"/>
        <end position="271"/>
    </location>
</feature>
<keyword evidence="3" id="KW-1185">Reference proteome</keyword>
<dbReference type="EMBL" id="JAUSUY010000037">
    <property type="protein sequence ID" value="MDT3429141.1"/>
    <property type="molecule type" value="Genomic_DNA"/>
</dbReference>
<evidence type="ECO:0000313" key="2">
    <source>
        <dbReference type="EMBL" id="MDT3429141.1"/>
    </source>
</evidence>
<gene>
    <name evidence="2" type="ORF">J2Z22_004741</name>
</gene>
<feature type="compositionally biased region" description="Basic and acidic residues" evidence="1">
    <location>
        <begin position="397"/>
        <end position="411"/>
    </location>
</feature>
<feature type="region of interest" description="Disordered" evidence="1">
    <location>
        <begin position="365"/>
        <end position="448"/>
    </location>
</feature>
<evidence type="ECO:0000256" key="1">
    <source>
        <dbReference type="SAM" id="MobiDB-lite"/>
    </source>
</evidence>
<dbReference type="Proteomes" id="UP001248709">
    <property type="component" value="Unassembled WGS sequence"/>
</dbReference>
<dbReference type="RefSeq" id="WP_312001453.1">
    <property type="nucleotide sequence ID" value="NZ_JAUSUY010000037.1"/>
</dbReference>
<name>A0ABU3HE93_9BACL</name>
<feature type="compositionally biased region" description="Basic and acidic residues" evidence="1">
    <location>
        <begin position="422"/>
        <end position="445"/>
    </location>
</feature>
<reference evidence="2 3" key="1">
    <citation type="submission" date="2023-07" db="EMBL/GenBank/DDBJ databases">
        <title>Genomic Encyclopedia of Type Strains, Phase IV (KMG-IV): sequencing the most valuable type-strain genomes for metagenomic binning, comparative biology and taxonomic classification.</title>
        <authorList>
            <person name="Goeker M."/>
        </authorList>
    </citation>
    <scope>NUCLEOTIDE SEQUENCE [LARGE SCALE GENOMIC DNA]</scope>
    <source>
        <strain evidence="2 3">T98</strain>
    </source>
</reference>
<feature type="compositionally biased region" description="Basic and acidic residues" evidence="1">
    <location>
        <begin position="367"/>
        <end position="386"/>
    </location>
</feature>
<protein>
    <submittedName>
        <fullName evidence="2">Uncharacterized protein</fullName>
    </submittedName>
</protein>
<sequence length="475" mass="52417">MKRGNIYTTKVYSDKRINIRLVSKRLKRLKKIILFIDSNGKLRIKIHNKANRKVRCFKKRRPLNGKKRSRHSERKKGVMTDINEIVVVRDPPISNQPIVITTTPQVANNPNVAINPTHTMVNRQDVSSHIQQGESSTELAERPHQLTDVHPSPGEAISGSNKNMLIQIFKENTITLLSQMATNPILSTHPPLTTENPQDKSLVIQPTESGTGLGERPHQLLNIHLPEEAISGSSKNMPVQIVKENTITTTPQLPITPNVATHPPLTTENPQDKSLVIQPTESGTGLAERPHQLLNIHLPEEAISGSSKNMPVQIVKDNKNTPTVTNHGTVINEPALKSDPDPALANSQKSELIQIIPQEAPVVNDSRTTREPTIDAKDAKDAKKTSDPGSYLSWIEWGHKQQKERASKPEEIIPVPVAASLSDDKVPEPNHEQEPLTQVKGKDNNKLSTQEDVTVKITGENGNGSIRGSGRHNSG</sequence>
<evidence type="ECO:0000313" key="3">
    <source>
        <dbReference type="Proteomes" id="UP001248709"/>
    </source>
</evidence>
<comment type="caution">
    <text evidence="2">The sequence shown here is derived from an EMBL/GenBank/DDBJ whole genome shotgun (WGS) entry which is preliminary data.</text>
</comment>
<organism evidence="2 3">
    <name type="scientific">Paenibacillus forsythiae</name>
    <dbReference type="NCBI Taxonomy" id="365616"/>
    <lineage>
        <taxon>Bacteria</taxon>
        <taxon>Bacillati</taxon>
        <taxon>Bacillota</taxon>
        <taxon>Bacilli</taxon>
        <taxon>Bacillales</taxon>
        <taxon>Paenibacillaceae</taxon>
        <taxon>Paenibacillus</taxon>
    </lineage>
</organism>